<organism evidence="5 6">
    <name type="scientific">Williamwhitmania taraxaci</name>
    <dbReference type="NCBI Taxonomy" id="1640674"/>
    <lineage>
        <taxon>Bacteria</taxon>
        <taxon>Pseudomonadati</taxon>
        <taxon>Bacteroidota</taxon>
        <taxon>Bacteroidia</taxon>
        <taxon>Bacteroidales</taxon>
        <taxon>Williamwhitmaniaceae</taxon>
        <taxon>Williamwhitmania</taxon>
    </lineage>
</organism>
<dbReference type="STRING" id="1640674.SAMN05216323_101034"/>
<dbReference type="PANTHER" id="PTHR43063:SF1">
    <property type="entry name" value="4FE-4S CLUSTER CONTAINING PARA FAMILY ATPASE PROTEIN"/>
    <property type="match status" value="1"/>
</dbReference>
<evidence type="ECO:0000259" key="4">
    <source>
        <dbReference type="PROSITE" id="PS51379"/>
    </source>
</evidence>
<dbReference type="InterPro" id="IPR017896">
    <property type="entry name" value="4Fe4S_Fe-S-bd"/>
</dbReference>
<keyword evidence="3" id="KW-0411">Iron-sulfur</keyword>
<sequence>MIKNKPFKIAIASGKGGTGKTLLSTNLAAFMSKQQPTLLVDIDVEEPNDFIFIDGEIQSESDQYKMIPAWDESKCTLCGICSNACKFHAVVQLGTFIAVFKELCHSCYACSELCPSQALPMQQYKIGVIKTISADNLTFIESRLEVGEEQAVPLIHQTQALVDEKHSDIQIQIFDCPPGTSCPVIAATNIADFVILVTEPTPFGLNDLTLAVETMRKLRKDIGVVINRYGIGYADVEEYCNKEQIPILAKIPFDRTIAEYYSNGELVYDKVESVATALQSIINAIKPAHKI</sequence>
<reference evidence="5 6" key="1">
    <citation type="submission" date="2016-09" db="EMBL/GenBank/DDBJ databases">
        <authorList>
            <person name="Capua I."/>
            <person name="De Benedictis P."/>
            <person name="Joannis T."/>
            <person name="Lombin L.H."/>
            <person name="Cattoli G."/>
        </authorList>
    </citation>
    <scope>NUCLEOTIDE SEQUENCE [LARGE SCALE GENOMIC DNA]</scope>
    <source>
        <strain evidence="5 6">A7P-90m</strain>
    </source>
</reference>
<evidence type="ECO:0000256" key="3">
    <source>
        <dbReference type="ARBA" id="ARBA00023014"/>
    </source>
</evidence>
<dbReference type="Gene3D" id="3.40.50.300">
    <property type="entry name" value="P-loop containing nucleotide triphosphate hydrolases"/>
    <property type="match status" value="1"/>
</dbReference>
<dbReference type="RefSeq" id="WP_092436161.1">
    <property type="nucleotide sequence ID" value="NZ_FMYP01000010.1"/>
</dbReference>
<dbReference type="AlphaFoldDB" id="A0A1G6HFJ5"/>
<dbReference type="SUPFAM" id="SSF54862">
    <property type="entry name" value="4Fe-4S ferredoxins"/>
    <property type="match status" value="1"/>
</dbReference>
<dbReference type="Gene3D" id="3.30.70.20">
    <property type="match status" value="1"/>
</dbReference>
<evidence type="ECO:0000313" key="6">
    <source>
        <dbReference type="Proteomes" id="UP000199452"/>
    </source>
</evidence>
<dbReference type="InterPro" id="IPR017900">
    <property type="entry name" value="4Fe4S_Fe_S_CS"/>
</dbReference>
<keyword evidence="2" id="KW-0408">Iron</keyword>
<evidence type="ECO:0000256" key="1">
    <source>
        <dbReference type="ARBA" id="ARBA00022723"/>
    </source>
</evidence>
<dbReference type="GO" id="GO:0046872">
    <property type="term" value="F:metal ion binding"/>
    <property type="evidence" value="ECO:0007669"/>
    <property type="project" value="UniProtKB-KW"/>
</dbReference>
<dbReference type="InterPro" id="IPR002586">
    <property type="entry name" value="CobQ/CobB/MinD/ParA_Nub-bd_dom"/>
</dbReference>
<evidence type="ECO:0000256" key="2">
    <source>
        <dbReference type="ARBA" id="ARBA00023004"/>
    </source>
</evidence>
<keyword evidence="1" id="KW-0479">Metal-binding</keyword>
<dbReference type="EMBL" id="FMYP01000010">
    <property type="protein sequence ID" value="SDB93010.1"/>
    <property type="molecule type" value="Genomic_DNA"/>
</dbReference>
<dbReference type="PROSITE" id="PS00198">
    <property type="entry name" value="4FE4S_FER_1"/>
    <property type="match status" value="1"/>
</dbReference>
<feature type="domain" description="4Fe-4S ferredoxin-type" evidence="4">
    <location>
        <begin position="66"/>
        <end position="96"/>
    </location>
</feature>
<dbReference type="Proteomes" id="UP000199452">
    <property type="component" value="Unassembled WGS sequence"/>
</dbReference>
<accession>A0A1G6HFJ5</accession>
<dbReference type="Pfam" id="PF01656">
    <property type="entry name" value="CbiA"/>
    <property type="match status" value="1"/>
</dbReference>
<dbReference type="CDD" id="cd03110">
    <property type="entry name" value="SIMIBI_bact_arch"/>
    <property type="match status" value="1"/>
</dbReference>
<dbReference type="GO" id="GO:0051536">
    <property type="term" value="F:iron-sulfur cluster binding"/>
    <property type="evidence" value="ECO:0007669"/>
    <property type="project" value="UniProtKB-KW"/>
</dbReference>
<feature type="domain" description="4Fe-4S ferredoxin-type" evidence="4">
    <location>
        <begin position="97"/>
        <end position="124"/>
    </location>
</feature>
<keyword evidence="6" id="KW-1185">Reference proteome</keyword>
<dbReference type="PROSITE" id="PS51379">
    <property type="entry name" value="4FE4S_FER_2"/>
    <property type="match status" value="2"/>
</dbReference>
<name>A0A1G6HFJ5_9BACT</name>
<dbReference type="InterPro" id="IPR027417">
    <property type="entry name" value="P-loop_NTPase"/>
</dbReference>
<dbReference type="PANTHER" id="PTHR43063">
    <property type="entry name" value="4FE-4S CLUSTER CONTAINING PARA FAMILY ATPASE PROTEIN"/>
    <property type="match status" value="1"/>
</dbReference>
<proteinExistence type="predicted"/>
<evidence type="ECO:0000313" key="5">
    <source>
        <dbReference type="EMBL" id="SDB93010.1"/>
    </source>
</evidence>
<dbReference type="OrthoDB" id="9778602at2"/>
<gene>
    <name evidence="5" type="ORF">SAMN05216323_101034</name>
</gene>
<dbReference type="SUPFAM" id="SSF52540">
    <property type="entry name" value="P-loop containing nucleoside triphosphate hydrolases"/>
    <property type="match status" value="1"/>
</dbReference>
<protein>
    <submittedName>
        <fullName evidence="5">MinD superfamily P-loop ATPase, contains an inserted ferredoxin domain</fullName>
    </submittedName>
</protein>
<dbReference type="Pfam" id="PF00037">
    <property type="entry name" value="Fer4"/>
    <property type="match status" value="1"/>
</dbReference>